<gene>
    <name evidence="2" type="ORF">QBC40DRAFT_317928</name>
</gene>
<dbReference type="Pfam" id="PF01636">
    <property type="entry name" value="APH"/>
    <property type="match status" value="1"/>
</dbReference>
<dbReference type="InterPro" id="IPR002575">
    <property type="entry name" value="Aminoglycoside_PTrfase"/>
</dbReference>
<reference evidence="2" key="2">
    <citation type="submission" date="2023-05" db="EMBL/GenBank/DDBJ databases">
        <authorList>
            <consortium name="Lawrence Berkeley National Laboratory"/>
            <person name="Steindorff A."/>
            <person name="Hensen N."/>
            <person name="Bonometti L."/>
            <person name="Westerberg I."/>
            <person name="Brannstrom I.O."/>
            <person name="Guillou S."/>
            <person name="Cros-Aarteil S."/>
            <person name="Calhoun S."/>
            <person name="Haridas S."/>
            <person name="Kuo A."/>
            <person name="Mondo S."/>
            <person name="Pangilinan J."/>
            <person name="Riley R."/>
            <person name="Labutti K."/>
            <person name="Andreopoulos B."/>
            <person name="Lipzen A."/>
            <person name="Chen C."/>
            <person name="Yanf M."/>
            <person name="Daum C."/>
            <person name="Ng V."/>
            <person name="Clum A."/>
            <person name="Ohm R."/>
            <person name="Martin F."/>
            <person name="Silar P."/>
            <person name="Natvig D."/>
            <person name="Lalanne C."/>
            <person name="Gautier V."/>
            <person name="Ament-Velasquez S.L."/>
            <person name="Kruys A."/>
            <person name="Hutchinson M.I."/>
            <person name="Powell A.J."/>
            <person name="Barry K."/>
            <person name="Miller A.N."/>
            <person name="Grigoriev I.V."/>
            <person name="Debuchy R."/>
            <person name="Gladieux P."/>
            <person name="Thoren M.H."/>
            <person name="Johannesson H."/>
        </authorList>
    </citation>
    <scope>NUCLEOTIDE SEQUENCE</scope>
    <source>
        <strain evidence="2">CBS 315.58</strain>
    </source>
</reference>
<name>A0AAN7AVZ6_9PEZI</name>
<dbReference type="EMBL" id="MU863890">
    <property type="protein sequence ID" value="KAK4203286.1"/>
    <property type="molecule type" value="Genomic_DNA"/>
</dbReference>
<evidence type="ECO:0000313" key="2">
    <source>
        <dbReference type="EMBL" id="KAK4203286.1"/>
    </source>
</evidence>
<dbReference type="AlphaFoldDB" id="A0AAN7AVZ6"/>
<keyword evidence="3" id="KW-1185">Reference proteome</keyword>
<reference evidence="2" key="1">
    <citation type="journal article" date="2023" name="Mol. Phylogenet. Evol.">
        <title>Genome-scale phylogeny and comparative genomics of the fungal order Sordariales.</title>
        <authorList>
            <person name="Hensen N."/>
            <person name="Bonometti L."/>
            <person name="Westerberg I."/>
            <person name="Brannstrom I.O."/>
            <person name="Guillou S."/>
            <person name="Cros-Aarteil S."/>
            <person name="Calhoun S."/>
            <person name="Haridas S."/>
            <person name="Kuo A."/>
            <person name="Mondo S."/>
            <person name="Pangilinan J."/>
            <person name="Riley R."/>
            <person name="LaButti K."/>
            <person name="Andreopoulos B."/>
            <person name="Lipzen A."/>
            <person name="Chen C."/>
            <person name="Yan M."/>
            <person name="Daum C."/>
            <person name="Ng V."/>
            <person name="Clum A."/>
            <person name="Steindorff A."/>
            <person name="Ohm R.A."/>
            <person name="Martin F."/>
            <person name="Silar P."/>
            <person name="Natvig D.O."/>
            <person name="Lalanne C."/>
            <person name="Gautier V."/>
            <person name="Ament-Velasquez S.L."/>
            <person name="Kruys A."/>
            <person name="Hutchinson M.I."/>
            <person name="Powell A.J."/>
            <person name="Barry K."/>
            <person name="Miller A.N."/>
            <person name="Grigoriev I.V."/>
            <person name="Debuchy R."/>
            <person name="Gladieux P."/>
            <person name="Hiltunen Thoren M."/>
            <person name="Johannesson H."/>
        </authorList>
    </citation>
    <scope>NUCLEOTIDE SEQUENCE</scope>
    <source>
        <strain evidence="2">CBS 315.58</strain>
    </source>
</reference>
<evidence type="ECO:0000313" key="3">
    <source>
        <dbReference type="Proteomes" id="UP001303160"/>
    </source>
</evidence>
<feature type="domain" description="Aminoglycoside phosphotransferase" evidence="1">
    <location>
        <begin position="94"/>
        <end position="239"/>
    </location>
</feature>
<evidence type="ECO:0000259" key="1">
    <source>
        <dbReference type="Pfam" id="PF01636"/>
    </source>
</evidence>
<dbReference type="Proteomes" id="UP001303160">
    <property type="component" value="Unassembled WGS sequence"/>
</dbReference>
<proteinExistence type="predicted"/>
<sequence length="298" mass="34280">MDFPRLAAVDFPLLAGRALAAHQRRMEKLGHFAPEPSHMRVQLEHINSTTPEAIEYWKRILENCTQHRIGSPEWPDKPWDPAKEIDYTYADANEAAAIRLARTKLDPAIRTPEIYFNGKINGRQVLVRERLPGHAADSMLHRVTKEKLTALGERAEEIGRTLNSIKPDDGKTRNHLVADPNILTNGRMDPQEVELIFSDTNTDPDLGFMHNDWVLSNFIIDSPENAQIVGIIDWEDAGWFGWETAKQLQSLVKHPRGQQVRRREWREYFLGFNEFCKTLRLEDTEEFMKGAGSDTWDV</sequence>
<organism evidence="2 3">
    <name type="scientific">Triangularia verruculosa</name>
    <dbReference type="NCBI Taxonomy" id="2587418"/>
    <lineage>
        <taxon>Eukaryota</taxon>
        <taxon>Fungi</taxon>
        <taxon>Dikarya</taxon>
        <taxon>Ascomycota</taxon>
        <taxon>Pezizomycotina</taxon>
        <taxon>Sordariomycetes</taxon>
        <taxon>Sordariomycetidae</taxon>
        <taxon>Sordariales</taxon>
        <taxon>Podosporaceae</taxon>
        <taxon>Triangularia</taxon>
    </lineage>
</organism>
<accession>A0AAN7AVZ6</accession>
<dbReference type="SUPFAM" id="SSF56112">
    <property type="entry name" value="Protein kinase-like (PK-like)"/>
    <property type="match status" value="1"/>
</dbReference>
<comment type="caution">
    <text evidence="2">The sequence shown here is derived from an EMBL/GenBank/DDBJ whole genome shotgun (WGS) entry which is preliminary data.</text>
</comment>
<dbReference type="InterPro" id="IPR011009">
    <property type="entry name" value="Kinase-like_dom_sf"/>
</dbReference>
<protein>
    <recommendedName>
        <fullName evidence="1">Aminoglycoside phosphotransferase domain-containing protein</fullName>
    </recommendedName>
</protein>